<dbReference type="Proteomes" id="UP001497457">
    <property type="component" value="Unassembled WGS sequence"/>
</dbReference>
<evidence type="ECO:0000313" key="3">
    <source>
        <dbReference type="Proteomes" id="UP001497457"/>
    </source>
</evidence>
<evidence type="ECO:0000256" key="1">
    <source>
        <dbReference type="SAM" id="MobiDB-lite"/>
    </source>
</evidence>
<organism evidence="2 3">
    <name type="scientific">Urochloa decumbens</name>
    <dbReference type="NCBI Taxonomy" id="240449"/>
    <lineage>
        <taxon>Eukaryota</taxon>
        <taxon>Viridiplantae</taxon>
        <taxon>Streptophyta</taxon>
        <taxon>Embryophyta</taxon>
        <taxon>Tracheophyta</taxon>
        <taxon>Spermatophyta</taxon>
        <taxon>Magnoliopsida</taxon>
        <taxon>Liliopsida</taxon>
        <taxon>Poales</taxon>
        <taxon>Poaceae</taxon>
        <taxon>PACMAD clade</taxon>
        <taxon>Panicoideae</taxon>
        <taxon>Panicodae</taxon>
        <taxon>Paniceae</taxon>
        <taxon>Melinidinae</taxon>
        <taxon>Urochloa</taxon>
    </lineage>
</organism>
<keyword evidence="3" id="KW-1185">Reference proteome</keyword>
<reference evidence="2" key="1">
    <citation type="submission" date="2024-10" db="EMBL/GenBank/DDBJ databases">
        <authorList>
            <person name="Ryan C."/>
        </authorList>
    </citation>
    <scope>NUCLEOTIDE SEQUENCE [LARGE SCALE GENOMIC DNA]</scope>
</reference>
<sequence>MALRYVARRVGVPALRRASGPRVSPSTASGPLASRSSQAGYSNGDAAQKMKKKLGSSLTEEKNASGSDALARIKASYQSTIDAIERSKRMEKLHRRLNMGSSVAGIGLGLYIYSCIPREAIEEALRK</sequence>
<accession>A0ABC9GZY5</accession>
<comment type="caution">
    <text evidence="2">The sequence shown here is derived from an EMBL/GenBank/DDBJ whole genome shotgun (WGS) entry which is preliminary data.</text>
</comment>
<gene>
    <name evidence="2" type="ORF">URODEC1_LOCUS120318</name>
</gene>
<proteinExistence type="predicted"/>
<name>A0ABC9GZY5_9POAL</name>
<dbReference type="AlphaFoldDB" id="A0ABC9GZY5"/>
<dbReference type="EMBL" id="CAXIPR030000688">
    <property type="protein sequence ID" value="CAM0146801.1"/>
    <property type="molecule type" value="Genomic_DNA"/>
</dbReference>
<evidence type="ECO:0000313" key="2">
    <source>
        <dbReference type="EMBL" id="CAM0146801.1"/>
    </source>
</evidence>
<feature type="region of interest" description="Disordered" evidence="1">
    <location>
        <begin position="14"/>
        <end position="69"/>
    </location>
</feature>
<feature type="compositionally biased region" description="Polar residues" evidence="1">
    <location>
        <begin position="24"/>
        <end position="41"/>
    </location>
</feature>
<protein>
    <submittedName>
        <fullName evidence="2">Uncharacterized protein</fullName>
    </submittedName>
</protein>